<dbReference type="EMBL" id="JAJAGQ010000022">
    <property type="protein sequence ID" value="KAJ8529008.1"/>
    <property type="molecule type" value="Genomic_DNA"/>
</dbReference>
<sequence length="189" mass="20228">MGIQPNLAVSPIQVSMSTDKGSRSPIREERGKPIKEKKQLVKPVQTQQQLARSGKGPKNPVITKWIGKQNPSNEASSSQTPQQSIGQLGNAKPTNAKTVEVVQTKDNTVVVRNQQTPGHNSNQITMVTPLPRAPKEGGVHKGSLIYAACINVVQHGTKGLGASDFPPLVDGVNVQSGKKPPDERPPKTK</sequence>
<keyword evidence="3" id="KW-1185">Reference proteome</keyword>
<reference evidence="3" key="1">
    <citation type="journal article" date="2023" name="Proc. Natl. Acad. Sci. U.S.A.">
        <title>Genomic and structural basis for evolution of tropane alkaloid biosynthesis.</title>
        <authorList>
            <person name="Wanga Y.-J."/>
            <person name="Taina T."/>
            <person name="Yua J.-Y."/>
            <person name="Lia J."/>
            <person name="Xua B."/>
            <person name="Chenc J."/>
            <person name="D'Auriad J.C."/>
            <person name="Huanga J.-P."/>
            <person name="Huanga S.-X."/>
        </authorList>
    </citation>
    <scope>NUCLEOTIDE SEQUENCE [LARGE SCALE GENOMIC DNA]</scope>
    <source>
        <strain evidence="3">cv. KIB-2019</strain>
    </source>
</reference>
<feature type="region of interest" description="Disordered" evidence="1">
    <location>
        <begin position="160"/>
        <end position="189"/>
    </location>
</feature>
<proteinExistence type="predicted"/>
<evidence type="ECO:0000313" key="3">
    <source>
        <dbReference type="Proteomes" id="UP001152561"/>
    </source>
</evidence>
<accession>A0A9Q1L7R3</accession>
<feature type="compositionally biased region" description="Polar residues" evidence="1">
    <location>
        <begin position="69"/>
        <end position="94"/>
    </location>
</feature>
<dbReference type="Proteomes" id="UP001152561">
    <property type="component" value="Unassembled WGS sequence"/>
</dbReference>
<feature type="compositionally biased region" description="Basic and acidic residues" evidence="1">
    <location>
        <begin position="20"/>
        <end position="39"/>
    </location>
</feature>
<feature type="region of interest" description="Disordered" evidence="1">
    <location>
        <begin position="1"/>
        <end position="94"/>
    </location>
</feature>
<feature type="compositionally biased region" description="Basic and acidic residues" evidence="1">
    <location>
        <begin position="179"/>
        <end position="189"/>
    </location>
</feature>
<gene>
    <name evidence="2" type="ORF">K7X08_035843</name>
</gene>
<organism evidence="2 3">
    <name type="scientific">Anisodus acutangulus</name>
    <dbReference type="NCBI Taxonomy" id="402998"/>
    <lineage>
        <taxon>Eukaryota</taxon>
        <taxon>Viridiplantae</taxon>
        <taxon>Streptophyta</taxon>
        <taxon>Embryophyta</taxon>
        <taxon>Tracheophyta</taxon>
        <taxon>Spermatophyta</taxon>
        <taxon>Magnoliopsida</taxon>
        <taxon>eudicotyledons</taxon>
        <taxon>Gunneridae</taxon>
        <taxon>Pentapetalae</taxon>
        <taxon>asterids</taxon>
        <taxon>lamiids</taxon>
        <taxon>Solanales</taxon>
        <taxon>Solanaceae</taxon>
        <taxon>Solanoideae</taxon>
        <taxon>Hyoscyameae</taxon>
        <taxon>Anisodus</taxon>
    </lineage>
</organism>
<evidence type="ECO:0000256" key="1">
    <source>
        <dbReference type="SAM" id="MobiDB-lite"/>
    </source>
</evidence>
<name>A0A9Q1L7R3_9SOLA</name>
<dbReference type="AlphaFoldDB" id="A0A9Q1L7R3"/>
<comment type="caution">
    <text evidence="2">The sequence shown here is derived from an EMBL/GenBank/DDBJ whole genome shotgun (WGS) entry which is preliminary data.</text>
</comment>
<protein>
    <submittedName>
        <fullName evidence="2">Uncharacterized protein</fullName>
    </submittedName>
</protein>
<evidence type="ECO:0000313" key="2">
    <source>
        <dbReference type="EMBL" id="KAJ8529008.1"/>
    </source>
</evidence>